<name>A0A6J0C4W7_NEOLC</name>
<evidence type="ECO:0000256" key="1">
    <source>
        <dbReference type="ARBA" id="ARBA00022553"/>
    </source>
</evidence>
<accession>A0A6J0C4W7</accession>
<feature type="compositionally biased region" description="Polar residues" evidence="2">
    <location>
        <begin position="1"/>
        <end position="18"/>
    </location>
</feature>
<feature type="region of interest" description="Disordered" evidence="2">
    <location>
        <begin position="1"/>
        <end position="93"/>
    </location>
</feature>
<reference evidence="4" key="1">
    <citation type="submission" date="2025-08" db="UniProtKB">
        <authorList>
            <consortium name="RefSeq"/>
        </authorList>
    </citation>
    <scope>IDENTIFICATION</scope>
    <source>
        <tissue evidence="4">Thorax and Abdomen</tissue>
    </source>
</reference>
<dbReference type="InParanoid" id="A0A6J0C4W7"/>
<gene>
    <name evidence="4" type="primary">LOC107225459</name>
</gene>
<dbReference type="InterPro" id="IPR026642">
    <property type="entry name" value="Glcci1/FAM117"/>
</dbReference>
<feature type="compositionally biased region" description="Low complexity" evidence="2">
    <location>
        <begin position="58"/>
        <end position="73"/>
    </location>
</feature>
<dbReference type="KEGG" id="nlo:107225459"/>
<evidence type="ECO:0000313" key="3">
    <source>
        <dbReference type="Proteomes" id="UP000829291"/>
    </source>
</evidence>
<dbReference type="Proteomes" id="UP000829291">
    <property type="component" value="Chromosome 5"/>
</dbReference>
<feature type="compositionally biased region" description="Low complexity" evidence="2">
    <location>
        <begin position="28"/>
        <end position="51"/>
    </location>
</feature>
<dbReference type="PANTHER" id="PTHR14972">
    <property type="entry name" value="AGAP011572-PA"/>
    <property type="match status" value="1"/>
</dbReference>
<evidence type="ECO:0000313" key="4">
    <source>
        <dbReference type="RefSeq" id="XP_015521429.1"/>
    </source>
</evidence>
<sequence>MSGSQRMRKSSPCSTSKQGPMRATLPMSSLLRQSSSLKKSNSNSPTVSPTNAWRARISPDQSSSGQRSPGSLSYKAKSKTLSGRSSEGLRCSSGQNIRRTASLDTLYLKGQWPRDVYYVHETLLSVDKSTQTEEWPNESRKMYTRHAVEQTTTEEKLEKLIRHRLQRTNKEGTSSRERTAAFGLIMPSGPPPALAGDHTVPLPSIASQTSLYGQFYLSFKASPMNIPLKPMRPPMRSSIEGLNQEIEGLVLKSGGNTTDSDQIVEDKWLRFREQITPEGHRAPFPDPRITRSVNTQTPAGEIHSSSHSSCPSSRNSESSLILGIMDASRSASELPTGGSRGSTPEHDKDSRPGTSPHINKFLAREPPDGCEKVNLKFEEVRRPMIDLSELDNFPKPSVTFQLKPSLGSAFLPLQQPASPTLIVSASPSPRTTPSTPPPNP</sequence>
<feature type="region of interest" description="Disordered" evidence="2">
    <location>
        <begin position="276"/>
        <end position="368"/>
    </location>
</feature>
<evidence type="ECO:0000256" key="2">
    <source>
        <dbReference type="SAM" id="MobiDB-lite"/>
    </source>
</evidence>
<feature type="compositionally biased region" description="Low complexity" evidence="2">
    <location>
        <begin position="305"/>
        <end position="319"/>
    </location>
</feature>
<dbReference type="Pfam" id="PF15388">
    <property type="entry name" value="FAM117"/>
    <property type="match status" value="1"/>
</dbReference>
<feature type="region of interest" description="Disordered" evidence="2">
    <location>
        <begin position="420"/>
        <end position="440"/>
    </location>
</feature>
<dbReference type="OrthoDB" id="10037581at2759"/>
<organism evidence="4">
    <name type="scientific">Neodiprion lecontei</name>
    <name type="common">Redheaded pine sawfly</name>
    <dbReference type="NCBI Taxonomy" id="441921"/>
    <lineage>
        <taxon>Eukaryota</taxon>
        <taxon>Metazoa</taxon>
        <taxon>Ecdysozoa</taxon>
        <taxon>Arthropoda</taxon>
        <taxon>Hexapoda</taxon>
        <taxon>Insecta</taxon>
        <taxon>Pterygota</taxon>
        <taxon>Neoptera</taxon>
        <taxon>Endopterygota</taxon>
        <taxon>Hymenoptera</taxon>
        <taxon>Tenthredinoidea</taxon>
        <taxon>Diprionidae</taxon>
        <taxon>Diprioninae</taxon>
        <taxon>Neodiprion</taxon>
    </lineage>
</organism>
<proteinExistence type="predicted"/>
<dbReference type="RefSeq" id="XP_015521429.1">
    <property type="nucleotide sequence ID" value="XM_015665943.2"/>
</dbReference>
<protein>
    <submittedName>
        <fullName evidence="4">Protein FAM117B isoform X1</fullName>
    </submittedName>
</protein>
<dbReference type="PANTHER" id="PTHR14972:SF8">
    <property type="entry name" value="GLUCOCORTICOID-INDUCED TRANSCRIPT 1 PROTEIN-LIKE ISOFORM X1"/>
    <property type="match status" value="1"/>
</dbReference>
<keyword evidence="3" id="KW-1185">Reference proteome</keyword>
<dbReference type="GeneID" id="107225459"/>
<dbReference type="AlphaFoldDB" id="A0A6J0C4W7"/>
<keyword evidence="1" id="KW-0597">Phosphoprotein</keyword>